<evidence type="ECO:0000256" key="1">
    <source>
        <dbReference type="SAM" id="SignalP"/>
    </source>
</evidence>
<evidence type="ECO:0000313" key="2">
    <source>
        <dbReference type="EMBL" id="ECI4937871.1"/>
    </source>
</evidence>
<dbReference type="AlphaFoldDB" id="A0A5Y3Q696"/>
<feature type="signal peptide" evidence="1">
    <location>
        <begin position="1"/>
        <end position="22"/>
    </location>
</feature>
<reference evidence="2" key="1">
    <citation type="submission" date="2018-07" db="EMBL/GenBank/DDBJ databases">
        <authorList>
            <person name="Ashton P.M."/>
            <person name="Dallman T."/>
            <person name="Nair S."/>
            <person name="De Pinna E."/>
            <person name="Peters T."/>
            <person name="Grant K."/>
        </authorList>
    </citation>
    <scope>NUCLEOTIDE SEQUENCE [LARGE SCALE GENOMIC DNA]</scope>
    <source>
        <strain evidence="2">475813</strain>
    </source>
</reference>
<name>A0A5Y3Q696_SALER</name>
<dbReference type="Proteomes" id="UP000839688">
    <property type="component" value="Unassembled WGS sequence"/>
</dbReference>
<accession>A0A5Y3Q696</accession>
<proteinExistence type="predicted"/>
<gene>
    <name evidence="2" type="ORF">DSQ81_19690</name>
</gene>
<protein>
    <submittedName>
        <fullName evidence="2">Uncharacterized protein</fullName>
    </submittedName>
</protein>
<feature type="chain" id="PRO_5024930816" evidence="1">
    <location>
        <begin position="23"/>
        <end position="138"/>
    </location>
</feature>
<sequence length="138" mass="15681">MKNFISVVVFALVTLFSSSTFAKWHGCQEQNLVFFAYNMKHTKAVELCQTEEGYKYTFGPIGKPEIVLEKRYEDVTRDGGMAGGFNLRNSNIIYGITEDKFGNAALIVQKSDYSKILADIALDNGDKTYVNRTHEYFH</sequence>
<dbReference type="EMBL" id="AAIVIG010000036">
    <property type="protein sequence ID" value="ECI4937871.1"/>
    <property type="molecule type" value="Genomic_DNA"/>
</dbReference>
<keyword evidence="1" id="KW-0732">Signal</keyword>
<comment type="caution">
    <text evidence="2">The sequence shown here is derived from an EMBL/GenBank/DDBJ whole genome shotgun (WGS) entry which is preliminary data.</text>
</comment>
<organism evidence="2">
    <name type="scientific">Salmonella enterica subsp. arizonae</name>
    <dbReference type="NCBI Taxonomy" id="59203"/>
    <lineage>
        <taxon>Bacteria</taxon>
        <taxon>Pseudomonadati</taxon>
        <taxon>Pseudomonadota</taxon>
        <taxon>Gammaproteobacteria</taxon>
        <taxon>Enterobacterales</taxon>
        <taxon>Enterobacteriaceae</taxon>
        <taxon>Salmonella</taxon>
    </lineage>
</organism>